<dbReference type="RefSeq" id="WP_048463034.1">
    <property type="nucleotide sequence ID" value="NZ_LABX01000048.1"/>
</dbReference>
<dbReference type="SUPFAM" id="SSF55811">
    <property type="entry name" value="Nudix"/>
    <property type="match status" value="1"/>
</dbReference>
<dbReference type="PANTHER" id="PTHR43046:SF12">
    <property type="entry name" value="GDP-MANNOSE MANNOSYL HYDROLASE"/>
    <property type="match status" value="1"/>
</dbReference>
<proteinExistence type="inferred from homology"/>
<dbReference type="InterPro" id="IPR015797">
    <property type="entry name" value="NUDIX_hydrolase-like_dom_sf"/>
</dbReference>
<keyword evidence="2 4" id="KW-0378">Hydrolase</keyword>
<evidence type="ECO:0000313" key="6">
    <source>
        <dbReference type="EMBL" id="KMO38194.1"/>
    </source>
</evidence>
<accession>A0A0J6SWU1</accession>
<keyword evidence="3" id="KW-0460">Magnesium</keyword>
<dbReference type="InterPro" id="IPR000086">
    <property type="entry name" value="NUDIX_hydrolase_dom"/>
</dbReference>
<dbReference type="PRINTS" id="PR00502">
    <property type="entry name" value="NUDIXFAMILY"/>
</dbReference>
<reference evidence="6 7" key="1">
    <citation type="submission" date="2015-03" db="EMBL/GenBank/DDBJ databases">
        <title>Genome sequencing of Methylobacterium aquaticum DSM16371 type strain.</title>
        <authorList>
            <person name="Chaudhry V."/>
            <person name="Patil P.B."/>
        </authorList>
    </citation>
    <scope>NUCLEOTIDE SEQUENCE [LARGE SCALE GENOMIC DNA]</scope>
    <source>
        <strain evidence="6 7">DSM 16371</strain>
    </source>
</reference>
<evidence type="ECO:0000256" key="4">
    <source>
        <dbReference type="RuleBase" id="RU003476"/>
    </source>
</evidence>
<dbReference type="InterPro" id="IPR020476">
    <property type="entry name" value="Nudix_hydrolase"/>
</dbReference>
<dbReference type="EMBL" id="LABX01000048">
    <property type="protein sequence ID" value="KMO38194.1"/>
    <property type="molecule type" value="Genomic_DNA"/>
</dbReference>
<dbReference type="PATRIC" id="fig|270351.6.peg.5914"/>
<dbReference type="PANTHER" id="PTHR43046">
    <property type="entry name" value="GDP-MANNOSE MANNOSYL HYDROLASE"/>
    <property type="match status" value="1"/>
</dbReference>
<evidence type="ECO:0000313" key="7">
    <source>
        <dbReference type="Proteomes" id="UP000035929"/>
    </source>
</evidence>
<feature type="domain" description="Nudix hydrolase" evidence="5">
    <location>
        <begin position="1"/>
        <end position="145"/>
    </location>
</feature>
<dbReference type="PROSITE" id="PS51462">
    <property type="entry name" value="NUDIX"/>
    <property type="match status" value="1"/>
</dbReference>
<dbReference type="Gene3D" id="3.90.79.10">
    <property type="entry name" value="Nucleoside Triphosphate Pyrophosphohydrolase"/>
    <property type="match status" value="1"/>
</dbReference>
<dbReference type="InterPro" id="IPR020084">
    <property type="entry name" value="NUDIX_hydrolase_CS"/>
</dbReference>
<sequence>MRERPASRLLVLDGEDRLLLFRFVFRTGALAGEAYWATPGGAVEPGESFVDAAIRELREETGLLCPAAAPEIGERTFTMRLVDGEWVQARERFFAVRAESDLLSRDGWTAHEVEVLAEHRWWSRAELANPASQIQLEQIYPEDVVDLYDAARTALDDPAP</sequence>
<comment type="cofactor">
    <cofactor evidence="1">
        <name>Mg(2+)</name>
        <dbReference type="ChEBI" id="CHEBI:18420"/>
    </cofactor>
</comment>
<protein>
    <submittedName>
        <fullName evidence="6">DNA mismatch repair protein MutT</fullName>
    </submittedName>
</protein>
<name>A0A0J6SWU1_9HYPH</name>
<dbReference type="Pfam" id="PF00293">
    <property type="entry name" value="NUDIX"/>
    <property type="match status" value="1"/>
</dbReference>
<evidence type="ECO:0000256" key="3">
    <source>
        <dbReference type="ARBA" id="ARBA00022842"/>
    </source>
</evidence>
<evidence type="ECO:0000256" key="2">
    <source>
        <dbReference type="ARBA" id="ARBA00022801"/>
    </source>
</evidence>
<gene>
    <name evidence="6" type="ORF">VP06_06610</name>
</gene>
<dbReference type="OrthoDB" id="9761969at2"/>
<dbReference type="AlphaFoldDB" id="A0A0J6SWU1"/>
<evidence type="ECO:0000256" key="1">
    <source>
        <dbReference type="ARBA" id="ARBA00001946"/>
    </source>
</evidence>
<comment type="similarity">
    <text evidence="4">Belongs to the Nudix hydrolase family.</text>
</comment>
<dbReference type="PROSITE" id="PS00893">
    <property type="entry name" value="NUDIX_BOX"/>
    <property type="match status" value="1"/>
</dbReference>
<comment type="caution">
    <text evidence="6">The sequence shown here is derived from an EMBL/GenBank/DDBJ whole genome shotgun (WGS) entry which is preliminary data.</text>
</comment>
<dbReference type="Proteomes" id="UP000035929">
    <property type="component" value="Unassembled WGS sequence"/>
</dbReference>
<dbReference type="CDD" id="cd04685">
    <property type="entry name" value="NUDIX_Hydrolase"/>
    <property type="match status" value="1"/>
</dbReference>
<dbReference type="GO" id="GO:0016787">
    <property type="term" value="F:hydrolase activity"/>
    <property type="evidence" value="ECO:0007669"/>
    <property type="project" value="UniProtKB-KW"/>
</dbReference>
<evidence type="ECO:0000259" key="5">
    <source>
        <dbReference type="PROSITE" id="PS51462"/>
    </source>
</evidence>
<organism evidence="6 7">
    <name type="scientific">Methylobacterium aquaticum</name>
    <dbReference type="NCBI Taxonomy" id="270351"/>
    <lineage>
        <taxon>Bacteria</taxon>
        <taxon>Pseudomonadati</taxon>
        <taxon>Pseudomonadota</taxon>
        <taxon>Alphaproteobacteria</taxon>
        <taxon>Hyphomicrobiales</taxon>
        <taxon>Methylobacteriaceae</taxon>
        <taxon>Methylobacterium</taxon>
    </lineage>
</organism>